<evidence type="ECO:0000313" key="1">
    <source>
        <dbReference type="EMBL" id="GFH85394.1"/>
    </source>
</evidence>
<organism evidence="1 2">
    <name type="scientific">Bacteroides acidifaciens</name>
    <dbReference type="NCBI Taxonomy" id="85831"/>
    <lineage>
        <taxon>Bacteria</taxon>
        <taxon>Pseudomonadati</taxon>
        <taxon>Bacteroidota</taxon>
        <taxon>Bacteroidia</taxon>
        <taxon>Bacteroidales</taxon>
        <taxon>Bacteroidaceae</taxon>
        <taxon>Bacteroides</taxon>
    </lineage>
</organism>
<dbReference type="EMBL" id="BLLS01000010">
    <property type="protein sequence ID" value="GFH85394.1"/>
    <property type="molecule type" value="Genomic_DNA"/>
</dbReference>
<protein>
    <submittedName>
        <fullName evidence="1">Uncharacterized protein</fullName>
    </submittedName>
</protein>
<dbReference type="Proteomes" id="UP000491181">
    <property type="component" value="Unassembled WGS sequence"/>
</dbReference>
<sequence length="271" mass="31958">MYKQSRYNYFVPYCNKILYFNALSKISFLMTTQEHEKLQEQFADPISFEFGLPSVFNKFAEWGFFVKEEIDELAVFRYLYNKDILYSRDCHLIIALSESKEDNANMISRIKEHLAYLCKEGITSLYIEWLGEESDTDIDSYKHIIEEYAKEKCNTAGIDYEQECPLIAPRTFQYTFYNKGVYSGKPTEYSEKNRIGILEPNGIINWDEEKRACQIGNVWFETVMCRDCKHIPLMSLSCQELLQKSHGVCPLKNNTIQPDWVVIQEYEMQKV</sequence>
<accession>A0A7I9ZZ45</accession>
<name>A0A7I9ZZ45_9BACE</name>
<dbReference type="AlphaFoldDB" id="A0A7I9ZZ45"/>
<reference evidence="1 2" key="1">
    <citation type="journal article" date="2020" name="Microbiome">
        <title>Single-cell genomics of uncultured bacteria reveals dietary fiber responders in the mouse gut microbiota.</title>
        <authorList>
            <person name="Chijiiwa R."/>
            <person name="Hosokawa M."/>
            <person name="Kogawa M."/>
            <person name="Nishikawa Y."/>
            <person name="Ide K."/>
            <person name="Sakanashi C."/>
            <person name="Takahashi K."/>
            <person name="Takeyama H."/>
        </authorList>
    </citation>
    <scope>NUCLEOTIDE SEQUENCE [LARGE SCALE GENOMIC DNA]</scope>
    <source>
        <strain evidence="1">IMSAGC_001</strain>
    </source>
</reference>
<proteinExistence type="predicted"/>
<evidence type="ECO:0000313" key="2">
    <source>
        <dbReference type="Proteomes" id="UP000491181"/>
    </source>
</evidence>
<gene>
    <name evidence="1" type="ORF">IMSAGC001_00794</name>
</gene>
<comment type="caution">
    <text evidence="1">The sequence shown here is derived from an EMBL/GenBank/DDBJ whole genome shotgun (WGS) entry which is preliminary data.</text>
</comment>